<dbReference type="GO" id="GO:0003676">
    <property type="term" value="F:nucleic acid binding"/>
    <property type="evidence" value="ECO:0007669"/>
    <property type="project" value="InterPro"/>
</dbReference>
<dbReference type="InterPro" id="IPR041588">
    <property type="entry name" value="Integrase_H2C2"/>
</dbReference>
<keyword evidence="1" id="KW-0175">Coiled coil</keyword>
<accession>A0A5A7QD55</accession>
<evidence type="ECO:0000256" key="1">
    <source>
        <dbReference type="SAM" id="Coils"/>
    </source>
</evidence>
<reference evidence="5" key="1">
    <citation type="journal article" date="2019" name="Curr. Biol.">
        <title>Genome Sequence of Striga asiatica Provides Insight into the Evolution of Plant Parasitism.</title>
        <authorList>
            <person name="Yoshida S."/>
            <person name="Kim S."/>
            <person name="Wafula E.K."/>
            <person name="Tanskanen J."/>
            <person name="Kim Y.M."/>
            <person name="Honaas L."/>
            <person name="Yang Z."/>
            <person name="Spallek T."/>
            <person name="Conn C.E."/>
            <person name="Ichihashi Y."/>
            <person name="Cheong K."/>
            <person name="Cui S."/>
            <person name="Der J.P."/>
            <person name="Gundlach H."/>
            <person name="Jiao Y."/>
            <person name="Hori C."/>
            <person name="Ishida J.K."/>
            <person name="Kasahara H."/>
            <person name="Kiba T."/>
            <person name="Kim M.S."/>
            <person name="Koo N."/>
            <person name="Laohavisit A."/>
            <person name="Lee Y.H."/>
            <person name="Lumba S."/>
            <person name="McCourt P."/>
            <person name="Mortimer J.C."/>
            <person name="Mutuku J.M."/>
            <person name="Nomura T."/>
            <person name="Sasaki-Sekimoto Y."/>
            <person name="Seto Y."/>
            <person name="Wang Y."/>
            <person name="Wakatake T."/>
            <person name="Sakakibara H."/>
            <person name="Demura T."/>
            <person name="Yamaguchi S."/>
            <person name="Yoneyama K."/>
            <person name="Manabe R.I."/>
            <person name="Nelson D.C."/>
            <person name="Schulman A.H."/>
            <person name="Timko M.P."/>
            <person name="dePamphilis C.W."/>
            <person name="Choi D."/>
            <person name="Shirasu K."/>
        </authorList>
    </citation>
    <scope>NUCLEOTIDE SEQUENCE [LARGE SCALE GENOMIC DNA]</scope>
    <source>
        <strain evidence="5">cv. UVA1</strain>
    </source>
</reference>
<evidence type="ECO:0000256" key="2">
    <source>
        <dbReference type="SAM" id="MobiDB-lite"/>
    </source>
</evidence>
<feature type="compositionally biased region" description="Low complexity" evidence="2">
    <location>
        <begin position="436"/>
        <end position="449"/>
    </location>
</feature>
<dbReference type="EMBL" id="BKCP01006515">
    <property type="protein sequence ID" value="GER42984.1"/>
    <property type="molecule type" value="Genomic_DNA"/>
</dbReference>
<keyword evidence="5" id="KW-1185">Reference proteome</keyword>
<dbReference type="Gene3D" id="1.10.340.70">
    <property type="match status" value="1"/>
</dbReference>
<sequence length="478" mass="54292">MCRSYFWDDPFLFKVGKDEILRRCVPEEEQLDVLAFCHELQCGGHFGGRKTALKVLQLGLFWPTLFKDAYIFCKSCDRCQRIENIGPRNEMPLVNNVHVEMFYVWGIDLMGPFPKSFGFEYILLAVDYVSKWVEAIPTRTCDAKMVIKFLQGHVLSSHPISSTDFRPGRNEHKQIKTILEKTVNLSRKDWSSRLDDALWAQRTTYKGVLGMSPFWLVYGKACHLPVEIEHKAFWAMKRMNLDLDAARRERMWQLSELEELRNEAYENSEIYKDKVKKLHDSTIVRKNLIPGMKVLLFNSRLCLFPGKLKSRWSGPYLVDEVLTLGAVRLRNPANDDLFVINGQRVKPYFEGEFGKQHVETISLGTLFRLHLIRTLAREDLLTSGRISTPKGANSGIEHLQIVHKLASPSPARHMFDKIPKPKTMVKGGANSKKKAPATSKGKAAASTSANPDPAAPALSLAKQHGIPLEVVSLDEVNA</sequence>
<evidence type="ECO:0000313" key="4">
    <source>
        <dbReference type="EMBL" id="GER42984.1"/>
    </source>
</evidence>
<dbReference type="InterPro" id="IPR052160">
    <property type="entry name" value="Gypsy_RT_Integrase-like"/>
</dbReference>
<name>A0A5A7QD55_STRAF</name>
<dbReference type="Pfam" id="PF17921">
    <property type="entry name" value="Integrase_H2C2"/>
    <property type="match status" value="1"/>
</dbReference>
<gene>
    <name evidence="4" type="ORF">STAS_19808</name>
</gene>
<feature type="domain" description="Integrase zinc-binding" evidence="3">
    <location>
        <begin position="25"/>
        <end position="81"/>
    </location>
</feature>
<dbReference type="Gene3D" id="3.30.420.10">
    <property type="entry name" value="Ribonuclease H-like superfamily/Ribonuclease H"/>
    <property type="match status" value="2"/>
</dbReference>
<dbReference type="AlphaFoldDB" id="A0A5A7QD55"/>
<organism evidence="4 5">
    <name type="scientific">Striga asiatica</name>
    <name type="common">Asiatic witchweed</name>
    <name type="synonym">Buchnera asiatica</name>
    <dbReference type="NCBI Taxonomy" id="4170"/>
    <lineage>
        <taxon>Eukaryota</taxon>
        <taxon>Viridiplantae</taxon>
        <taxon>Streptophyta</taxon>
        <taxon>Embryophyta</taxon>
        <taxon>Tracheophyta</taxon>
        <taxon>Spermatophyta</taxon>
        <taxon>Magnoliopsida</taxon>
        <taxon>eudicotyledons</taxon>
        <taxon>Gunneridae</taxon>
        <taxon>Pentapetalae</taxon>
        <taxon>asterids</taxon>
        <taxon>lamiids</taxon>
        <taxon>Lamiales</taxon>
        <taxon>Orobanchaceae</taxon>
        <taxon>Buchnereae</taxon>
        <taxon>Striga</taxon>
    </lineage>
</organism>
<dbReference type="OrthoDB" id="911685at2759"/>
<protein>
    <submittedName>
        <fullName evidence="4">Pol polyprotein</fullName>
    </submittedName>
</protein>
<evidence type="ECO:0000259" key="3">
    <source>
        <dbReference type="Pfam" id="PF17921"/>
    </source>
</evidence>
<proteinExistence type="predicted"/>
<dbReference type="Proteomes" id="UP000325081">
    <property type="component" value="Unassembled WGS sequence"/>
</dbReference>
<evidence type="ECO:0000313" key="5">
    <source>
        <dbReference type="Proteomes" id="UP000325081"/>
    </source>
</evidence>
<dbReference type="InterPro" id="IPR036397">
    <property type="entry name" value="RNaseH_sf"/>
</dbReference>
<dbReference type="PANTHER" id="PTHR47266">
    <property type="entry name" value="ENDONUCLEASE-RELATED"/>
    <property type="match status" value="1"/>
</dbReference>
<dbReference type="SUPFAM" id="SSF53098">
    <property type="entry name" value="Ribonuclease H-like"/>
    <property type="match status" value="1"/>
</dbReference>
<comment type="caution">
    <text evidence="4">The sequence shown here is derived from an EMBL/GenBank/DDBJ whole genome shotgun (WGS) entry which is preliminary data.</text>
</comment>
<feature type="region of interest" description="Disordered" evidence="2">
    <location>
        <begin position="420"/>
        <end position="458"/>
    </location>
</feature>
<feature type="coiled-coil region" evidence="1">
    <location>
        <begin position="243"/>
        <end position="274"/>
    </location>
</feature>
<dbReference type="InterPro" id="IPR012337">
    <property type="entry name" value="RNaseH-like_sf"/>
</dbReference>